<comment type="caution">
    <text evidence="2">The sequence shown here is derived from an EMBL/GenBank/DDBJ whole genome shotgun (WGS) entry which is preliminary data.</text>
</comment>
<name>A0A5N0EI44_9NOCA</name>
<gene>
    <name evidence="2" type="ORF">F3087_08830</name>
</gene>
<dbReference type="AlphaFoldDB" id="A0A5N0EI44"/>
<accession>A0A5N0EI44</accession>
<evidence type="ECO:0000256" key="1">
    <source>
        <dbReference type="SAM" id="Phobius"/>
    </source>
</evidence>
<sequence>MKIYADRAPVAARQLVTDLLVTAWVYGSIKAALWLHDLVQKLAVPGQKLEGAGGGLADSLGDVGRKVGRVPVVGDDLTSPFERAAGAARSMAEAGHDQQALTNQLAMALAISLLIVPLGLVLFVWLPLRVRWIRRAAAAVSLSTVPGGRDLLALRALTNQPLRKLNRIDADVVDAWRRGDDDTVRELAALELRGLGLRGS</sequence>
<organism evidence="2 3">
    <name type="scientific">Nocardia colli</name>
    <dbReference type="NCBI Taxonomy" id="2545717"/>
    <lineage>
        <taxon>Bacteria</taxon>
        <taxon>Bacillati</taxon>
        <taxon>Actinomycetota</taxon>
        <taxon>Actinomycetes</taxon>
        <taxon>Mycobacteriales</taxon>
        <taxon>Nocardiaceae</taxon>
        <taxon>Nocardia</taxon>
    </lineage>
</organism>
<dbReference type="Proteomes" id="UP000323876">
    <property type="component" value="Unassembled WGS sequence"/>
</dbReference>
<keyword evidence="1" id="KW-0472">Membrane</keyword>
<dbReference type="EMBL" id="VXLC01000003">
    <property type="protein sequence ID" value="KAA8889078.1"/>
    <property type="molecule type" value="Genomic_DNA"/>
</dbReference>
<proteinExistence type="predicted"/>
<keyword evidence="1" id="KW-0812">Transmembrane</keyword>
<dbReference type="RefSeq" id="WP_150401353.1">
    <property type="nucleotide sequence ID" value="NZ_VXLC01000003.1"/>
</dbReference>
<evidence type="ECO:0000313" key="3">
    <source>
        <dbReference type="Proteomes" id="UP000323876"/>
    </source>
</evidence>
<keyword evidence="1" id="KW-1133">Transmembrane helix</keyword>
<keyword evidence="3" id="KW-1185">Reference proteome</keyword>
<protein>
    <submittedName>
        <fullName evidence="2">Uncharacterized protein</fullName>
    </submittedName>
</protein>
<reference evidence="2 3" key="1">
    <citation type="submission" date="2019-09" db="EMBL/GenBank/DDBJ databases">
        <authorList>
            <person name="Wang X."/>
        </authorList>
    </citation>
    <scope>NUCLEOTIDE SEQUENCE [LARGE SCALE GENOMIC DNA]</scope>
    <source>
        <strain evidence="2 3">CICC 11023</strain>
    </source>
</reference>
<feature type="transmembrane region" description="Helical" evidence="1">
    <location>
        <begin position="105"/>
        <end position="126"/>
    </location>
</feature>
<dbReference type="OrthoDB" id="5198533at2"/>
<evidence type="ECO:0000313" key="2">
    <source>
        <dbReference type="EMBL" id="KAA8889078.1"/>
    </source>
</evidence>